<dbReference type="GO" id="GO:0016987">
    <property type="term" value="F:sigma factor activity"/>
    <property type="evidence" value="ECO:0007669"/>
    <property type="project" value="UniProtKB-KW"/>
</dbReference>
<dbReference type="Pfam" id="PF00140">
    <property type="entry name" value="Sigma70_r1_2"/>
    <property type="match status" value="1"/>
</dbReference>
<evidence type="ECO:0000256" key="3">
    <source>
        <dbReference type="ARBA" id="ARBA00023125"/>
    </source>
</evidence>
<feature type="domain" description="RNA polymerase sigma-70" evidence="7">
    <location>
        <begin position="348"/>
        <end position="361"/>
    </location>
</feature>
<reference evidence="9" key="1">
    <citation type="submission" date="2020-05" db="EMBL/GenBank/DDBJ databases">
        <authorList>
            <person name="Chiriac C."/>
            <person name="Salcher M."/>
            <person name="Ghai R."/>
            <person name="Kavagutti S V."/>
        </authorList>
    </citation>
    <scope>NUCLEOTIDE SEQUENCE</scope>
</reference>
<dbReference type="PRINTS" id="PR00046">
    <property type="entry name" value="SIGMA70FCT"/>
</dbReference>
<protein>
    <recommendedName>
        <fullName evidence="5">RNA polymerase principal sigma factor HrdB</fullName>
    </recommendedName>
</protein>
<dbReference type="InterPro" id="IPR013324">
    <property type="entry name" value="RNA_pol_sigma_r3/r4-like"/>
</dbReference>
<dbReference type="InterPro" id="IPR000943">
    <property type="entry name" value="RNA_pol_sigma70"/>
</dbReference>
<feature type="region of interest" description="Disordered" evidence="6">
    <location>
        <begin position="1"/>
        <end position="50"/>
    </location>
</feature>
<dbReference type="InterPro" id="IPR028630">
    <property type="entry name" value="Sigma70_RpoD"/>
</dbReference>
<name>A0A6J7PP82_9ZZZZ</name>
<dbReference type="PANTHER" id="PTHR30603:SF59">
    <property type="entry name" value="RNA POLYMERASE PRINCIPAL SIGMA FACTOR HRDA"/>
    <property type="match status" value="1"/>
</dbReference>
<dbReference type="EMBL" id="CAFBPH010000013">
    <property type="protein sequence ID" value="CAB5005033.1"/>
    <property type="molecule type" value="Genomic_DNA"/>
</dbReference>
<dbReference type="InterPro" id="IPR007630">
    <property type="entry name" value="RNA_pol_sigma70_r4"/>
</dbReference>
<keyword evidence="4" id="KW-0804">Transcription</keyword>
<evidence type="ECO:0000256" key="4">
    <source>
        <dbReference type="ARBA" id="ARBA00023163"/>
    </source>
</evidence>
<dbReference type="InterPro" id="IPR009042">
    <property type="entry name" value="RNA_pol_sigma70_r1_2"/>
</dbReference>
<dbReference type="NCBIfam" id="NF004561">
    <property type="entry name" value="PRK05901.1-3"/>
    <property type="match status" value="1"/>
</dbReference>
<dbReference type="FunFam" id="1.10.10.10:FF:000002">
    <property type="entry name" value="RNA polymerase sigma factor SigA"/>
    <property type="match status" value="1"/>
</dbReference>
<dbReference type="AlphaFoldDB" id="A0A6J7PP82"/>
<evidence type="ECO:0000256" key="6">
    <source>
        <dbReference type="SAM" id="MobiDB-lite"/>
    </source>
</evidence>
<dbReference type="Pfam" id="PF04539">
    <property type="entry name" value="Sigma70_r3"/>
    <property type="match status" value="1"/>
</dbReference>
<dbReference type="Pfam" id="PF04545">
    <property type="entry name" value="Sigma70_r4"/>
    <property type="match status" value="1"/>
</dbReference>
<dbReference type="NCBIfam" id="NF005920">
    <property type="entry name" value="PRK07921.1"/>
    <property type="match status" value="1"/>
</dbReference>
<evidence type="ECO:0000256" key="5">
    <source>
        <dbReference type="ARBA" id="ARBA00073948"/>
    </source>
</evidence>
<dbReference type="Gene3D" id="1.20.120.1810">
    <property type="match status" value="1"/>
</dbReference>
<dbReference type="Pfam" id="PF04542">
    <property type="entry name" value="Sigma70_r2"/>
    <property type="match status" value="1"/>
</dbReference>
<feature type="domain" description="RNA polymerase sigma-70" evidence="8">
    <location>
        <begin position="517"/>
        <end position="543"/>
    </location>
</feature>
<evidence type="ECO:0000313" key="9">
    <source>
        <dbReference type="EMBL" id="CAB5005033.1"/>
    </source>
</evidence>
<dbReference type="PROSITE" id="PS00716">
    <property type="entry name" value="SIGMA70_2"/>
    <property type="match status" value="1"/>
</dbReference>
<dbReference type="PROSITE" id="PS00715">
    <property type="entry name" value="SIGMA70_1"/>
    <property type="match status" value="1"/>
</dbReference>
<keyword evidence="3" id="KW-0238">DNA-binding</keyword>
<evidence type="ECO:0000259" key="7">
    <source>
        <dbReference type="PROSITE" id="PS00715"/>
    </source>
</evidence>
<dbReference type="NCBIfam" id="TIGR02393">
    <property type="entry name" value="RpoD_Cterm"/>
    <property type="match status" value="1"/>
</dbReference>
<dbReference type="GO" id="GO:0003677">
    <property type="term" value="F:DNA binding"/>
    <property type="evidence" value="ECO:0007669"/>
    <property type="project" value="UniProtKB-KW"/>
</dbReference>
<evidence type="ECO:0000256" key="2">
    <source>
        <dbReference type="ARBA" id="ARBA00023082"/>
    </source>
</evidence>
<dbReference type="SUPFAM" id="SSF88659">
    <property type="entry name" value="Sigma3 and sigma4 domains of RNA polymerase sigma factors"/>
    <property type="match status" value="2"/>
</dbReference>
<dbReference type="InterPro" id="IPR014284">
    <property type="entry name" value="RNA_pol_sigma-70_dom"/>
</dbReference>
<dbReference type="Gene3D" id="1.10.10.10">
    <property type="entry name" value="Winged helix-like DNA-binding domain superfamily/Winged helix DNA-binding domain"/>
    <property type="match status" value="2"/>
</dbReference>
<dbReference type="CDD" id="cd06171">
    <property type="entry name" value="Sigma70_r4"/>
    <property type="match status" value="1"/>
</dbReference>
<keyword evidence="1" id="KW-0805">Transcription regulation</keyword>
<dbReference type="InterPro" id="IPR007624">
    <property type="entry name" value="RNA_pol_sigma70_r3"/>
</dbReference>
<dbReference type="InterPro" id="IPR012760">
    <property type="entry name" value="RNA_pol_sigma_RpoD_C"/>
</dbReference>
<proteinExistence type="inferred from homology"/>
<feature type="compositionally biased region" description="Basic residues" evidence="6">
    <location>
        <begin position="9"/>
        <end position="50"/>
    </location>
</feature>
<dbReference type="SUPFAM" id="SSF88946">
    <property type="entry name" value="Sigma2 domain of RNA polymerase sigma factors"/>
    <property type="match status" value="1"/>
</dbReference>
<dbReference type="InterPro" id="IPR007627">
    <property type="entry name" value="RNA_pol_sigma70_r2"/>
</dbReference>
<sequence>MAVFSALKNKVKSKKATPAKKSTSKKAPAKKSAAKKVVAKKAPAKKAPAKKVAAKKVAPKKAPAKIAVKAILTEKDVHIIVDTKNAVIRQKEILVELEVRGVTNINRIPKKVDKDLVDEARALAISVPVMIEKMRKAGLGAPSRILKKNELALIAPPPAPVAPVVAAPKIDAKTGKAVVAKIDGEDVELEEVELEDVEALIAEAVEIIDSEAEDKGNQPRVVNLAEEASGNEEDAFTIKASEEDDAPAQTVMTAGATADPVKDYLKQIGRVALLNAELEVELATRIEAGLFAEFKISTEKKLDKKLKRELDWIVEDGKRAKNHLLEANLRLVVSLAKRYTGRGMLFLDLIQEGNLGLIRAVEKFDYTKGYKFSTYATWWIRQAITRAMADQARTIRIPVHMVEVINKLARVQRQMLQDLGREPTPEELAKELDMTPEKVVEVQKYGREPISLHTPLGEEGDSEFGDLIEDSEAVVPADAVSFTLLQEQLHSVLDTLSEREAGVVAMRFGLTDGQPKTLDEIGKVYGVTRERIRQIESKTMSKLRHPSRSQVLRDYLD</sequence>
<dbReference type="NCBIfam" id="TIGR02937">
    <property type="entry name" value="sigma70-ECF"/>
    <property type="match status" value="1"/>
</dbReference>
<gene>
    <name evidence="9" type="ORF">UFOPK4087_00133</name>
</gene>
<dbReference type="FunFam" id="1.10.10.10:FF:000004">
    <property type="entry name" value="RNA polymerase sigma factor SigA"/>
    <property type="match status" value="1"/>
</dbReference>
<accession>A0A6J7PP82</accession>
<dbReference type="HAMAP" id="MF_00963">
    <property type="entry name" value="Sigma70_RpoD_SigA"/>
    <property type="match status" value="1"/>
</dbReference>
<dbReference type="InterPro" id="IPR013325">
    <property type="entry name" value="RNA_pol_sigma_r2"/>
</dbReference>
<organism evidence="9">
    <name type="scientific">freshwater metagenome</name>
    <dbReference type="NCBI Taxonomy" id="449393"/>
    <lineage>
        <taxon>unclassified sequences</taxon>
        <taxon>metagenomes</taxon>
        <taxon>ecological metagenomes</taxon>
    </lineage>
</organism>
<dbReference type="FunFam" id="1.10.601.10:FF:000001">
    <property type="entry name" value="RNA polymerase sigma factor SigA"/>
    <property type="match status" value="1"/>
</dbReference>
<dbReference type="PANTHER" id="PTHR30603">
    <property type="entry name" value="RNA POLYMERASE SIGMA FACTOR RPO"/>
    <property type="match status" value="1"/>
</dbReference>
<keyword evidence="2" id="KW-0731">Sigma factor</keyword>
<dbReference type="InterPro" id="IPR036388">
    <property type="entry name" value="WH-like_DNA-bd_sf"/>
</dbReference>
<dbReference type="GO" id="GO:0006352">
    <property type="term" value="P:DNA-templated transcription initiation"/>
    <property type="evidence" value="ECO:0007669"/>
    <property type="project" value="InterPro"/>
</dbReference>
<dbReference type="Gene3D" id="1.10.601.10">
    <property type="entry name" value="RNA Polymerase Primary Sigma Factor"/>
    <property type="match status" value="1"/>
</dbReference>
<evidence type="ECO:0000259" key="8">
    <source>
        <dbReference type="PROSITE" id="PS00716"/>
    </source>
</evidence>
<evidence type="ECO:0000256" key="1">
    <source>
        <dbReference type="ARBA" id="ARBA00023015"/>
    </source>
</evidence>
<dbReference type="InterPro" id="IPR050239">
    <property type="entry name" value="Sigma-70_RNA_pol_init_factors"/>
</dbReference>
<dbReference type="FunFam" id="1.10.601.10:FF:000003">
    <property type="entry name" value="RNA polymerase sigma factor SigA"/>
    <property type="match status" value="1"/>
</dbReference>